<gene>
    <name evidence="3" type="ORF">AB5J56_10840</name>
</gene>
<dbReference type="RefSeq" id="WP_369232430.1">
    <property type="nucleotide sequence ID" value="NZ_CP163435.1"/>
</dbReference>
<protein>
    <recommendedName>
        <fullName evidence="2">FtsH ternary system domain-containing protein</fullName>
    </recommendedName>
</protein>
<dbReference type="AlphaFoldDB" id="A0AB39P504"/>
<feature type="region of interest" description="Disordered" evidence="1">
    <location>
        <begin position="58"/>
        <end position="86"/>
    </location>
</feature>
<proteinExistence type="predicted"/>
<organism evidence="3">
    <name type="scientific">Streptomyces sp. R21</name>
    <dbReference type="NCBI Taxonomy" id="3238627"/>
    <lineage>
        <taxon>Bacteria</taxon>
        <taxon>Bacillati</taxon>
        <taxon>Actinomycetota</taxon>
        <taxon>Actinomycetes</taxon>
        <taxon>Kitasatosporales</taxon>
        <taxon>Streptomycetaceae</taxon>
        <taxon>Streptomyces</taxon>
    </lineage>
</organism>
<dbReference type="InterPro" id="IPR045481">
    <property type="entry name" value="fvmX3"/>
</dbReference>
<dbReference type="Pfam" id="PF19999">
    <property type="entry name" value="fvmX3"/>
    <property type="match status" value="1"/>
</dbReference>
<accession>A0AB39P504</accession>
<evidence type="ECO:0000313" key="3">
    <source>
        <dbReference type="EMBL" id="XDQ25147.1"/>
    </source>
</evidence>
<sequence length="86" mass="9622">MRVRIKFRYRADTGEVELFQVDDLREGPALADHDARHHQAALDVARVVENGALVEEVHPGAEPAAVRAPEDRSTTTPPREQLRDQA</sequence>
<reference evidence="3" key="1">
    <citation type="submission" date="2024-07" db="EMBL/GenBank/DDBJ databases">
        <authorList>
            <person name="Yu S.T."/>
        </authorList>
    </citation>
    <scope>NUCLEOTIDE SEQUENCE</scope>
    <source>
        <strain evidence="3">R21</strain>
    </source>
</reference>
<evidence type="ECO:0000256" key="1">
    <source>
        <dbReference type="SAM" id="MobiDB-lite"/>
    </source>
</evidence>
<feature type="domain" description="FtsH ternary system" evidence="2">
    <location>
        <begin position="1"/>
        <end position="80"/>
    </location>
</feature>
<dbReference type="EMBL" id="CP163435">
    <property type="protein sequence ID" value="XDQ25147.1"/>
    <property type="molecule type" value="Genomic_DNA"/>
</dbReference>
<name>A0AB39P504_9ACTN</name>
<evidence type="ECO:0000259" key="2">
    <source>
        <dbReference type="Pfam" id="PF19999"/>
    </source>
</evidence>